<dbReference type="PANTHER" id="PTHR13109">
    <property type="entry name" value="NEUROCHONDRIN"/>
    <property type="match status" value="1"/>
</dbReference>
<dbReference type="InterPro" id="IPR008709">
    <property type="entry name" value="Neurochondrin"/>
</dbReference>
<dbReference type="Proteomes" id="UP000321393">
    <property type="component" value="Unassembled WGS sequence"/>
</dbReference>
<dbReference type="AlphaFoldDB" id="A0A5A7VFZ2"/>
<dbReference type="PANTHER" id="PTHR13109:SF7">
    <property type="entry name" value="NEUROCHONDRIN"/>
    <property type="match status" value="1"/>
</dbReference>
<dbReference type="Pfam" id="PF05536">
    <property type="entry name" value="Neurochondrin"/>
    <property type="match status" value="1"/>
</dbReference>
<organism evidence="1 2">
    <name type="scientific">Cucumis melo var. makuwa</name>
    <name type="common">Oriental melon</name>
    <dbReference type="NCBI Taxonomy" id="1194695"/>
    <lineage>
        <taxon>Eukaryota</taxon>
        <taxon>Viridiplantae</taxon>
        <taxon>Streptophyta</taxon>
        <taxon>Embryophyta</taxon>
        <taxon>Tracheophyta</taxon>
        <taxon>Spermatophyta</taxon>
        <taxon>Magnoliopsida</taxon>
        <taxon>eudicotyledons</taxon>
        <taxon>Gunneridae</taxon>
        <taxon>Pentapetalae</taxon>
        <taxon>rosids</taxon>
        <taxon>fabids</taxon>
        <taxon>Cucurbitales</taxon>
        <taxon>Cucurbitaceae</taxon>
        <taxon>Benincaseae</taxon>
        <taxon>Cucumis</taxon>
    </lineage>
</organism>
<sequence>MLDRFKRIKVSNQTEPVSIGFAVIPHFDLVSSWVSSKSSPSFIFVPSPSFVRRGFLLYSSLRRHGFRFYCRPPASVEPSEELQQEQTPSVSIEDCLKLLKGEKDEQRLAGLFLVAKICKVDDLASLSRVYNAVGAKFLERLLRTGMGKGTVSGPGEDNRDAYLQLSVRILAAFCHVPEIAASEEMVSKIPLILETLSNQSGSSVLEECLEFLYLVSTASDAGVTTLYESGSLKIIASWMLSMPDGPNLMKISMQLVQLIISKISLDIIIIDSLPELSDIVVAIARQFGVAHDAMKFEALRLLSAILSSNLTPLFETLRQVPSNVWAKHMRDGVSAILHNRTAPAEKLQALSLAESMVSILGEGWLIGEIELPDVQDAIPSDRCLILVLEQSRVEIAVMLNELAYMKYEASKNSSLKEDIILKQRNVATAFSLVEKIIKLISNIGEEQGDLISENTLMKVIRGLNETTGVVLEYLQDAKEHGQRKGDDILASVRVIGSFLAQTPDAWTEKVKELLDYMLSVEGEDEQSPFNSVCFLLPMLCQITMNVEGCKTLVSSGGLAAVVNCLINLIHKHGCWIDNDGSIFLACDTILNVLLKKELGGLLCGESSFIHLLEAIVNSTEDSKELSVIMMAGSICALIFDFTSEAALLIHPNFADKSLDKLCKLFSRIFILSQQQSMNDDVMAQMDLLEIITAGYSRWGDRFPRVQKAIGSSRYS</sequence>
<gene>
    <name evidence="1" type="ORF">E6C27_scaffold255G003330</name>
</gene>
<evidence type="ECO:0000313" key="2">
    <source>
        <dbReference type="Proteomes" id="UP000321393"/>
    </source>
</evidence>
<dbReference type="STRING" id="1194695.A0A5A7VFZ2"/>
<evidence type="ECO:0000313" key="1">
    <source>
        <dbReference type="EMBL" id="KAA0064611.1"/>
    </source>
</evidence>
<dbReference type="InterPro" id="IPR016024">
    <property type="entry name" value="ARM-type_fold"/>
</dbReference>
<comment type="caution">
    <text evidence="1">The sequence shown here is derived from an EMBL/GenBank/DDBJ whole genome shotgun (WGS) entry which is preliminary data.</text>
</comment>
<protein>
    <submittedName>
        <fullName evidence="1">Neurochondrin isoform X1</fullName>
    </submittedName>
</protein>
<name>A0A5A7VFZ2_CUCMM</name>
<dbReference type="OrthoDB" id="8962942at2759"/>
<dbReference type="EMBL" id="SSTE01001889">
    <property type="protein sequence ID" value="KAA0064611.1"/>
    <property type="molecule type" value="Genomic_DNA"/>
</dbReference>
<reference evidence="1 2" key="1">
    <citation type="submission" date="2019-08" db="EMBL/GenBank/DDBJ databases">
        <title>Draft genome sequences of two oriental melons (Cucumis melo L. var makuwa).</title>
        <authorList>
            <person name="Kwon S.-Y."/>
        </authorList>
    </citation>
    <scope>NUCLEOTIDE SEQUENCE [LARGE SCALE GENOMIC DNA]</scope>
    <source>
        <strain evidence="2">cv. SW 3</strain>
        <tissue evidence="1">Leaf</tissue>
    </source>
</reference>
<accession>A0A5A7VFZ2</accession>
<dbReference type="SUPFAM" id="SSF48371">
    <property type="entry name" value="ARM repeat"/>
    <property type="match status" value="1"/>
</dbReference>
<proteinExistence type="predicted"/>